<comment type="caution">
    <text evidence="1">The sequence shown here is derived from an EMBL/GenBank/DDBJ whole genome shotgun (WGS) entry which is preliminary data.</text>
</comment>
<dbReference type="OrthoDB" id="5600716at2"/>
<organism evidence="1 2">
    <name type="scientific">Colwellia psychrerythraea</name>
    <name type="common">Vibrio psychroerythus</name>
    <dbReference type="NCBI Taxonomy" id="28229"/>
    <lineage>
        <taxon>Bacteria</taxon>
        <taxon>Pseudomonadati</taxon>
        <taxon>Pseudomonadota</taxon>
        <taxon>Gammaproteobacteria</taxon>
        <taxon>Alteromonadales</taxon>
        <taxon>Colwelliaceae</taxon>
        <taxon>Colwellia</taxon>
    </lineage>
</organism>
<sequence>MSSKNKKNSQRKLAWDWIVTQSTFTNRQLRIAVGIPHHIAYQLTLFLIEKKRLKKTYKGKGAAGHEYELIDPSPMRFGTGNIKGHRYTKGRKNSAKQKCWNTMRVLGVFTIGDVSAGAEVATCTSSRYIRKLMLANFIRCIQKDSRGCEHSVAVFRLLHNSGPLYPITSDEGVFDQNTQKQHSYQCLQGTSLNGSLQKEPQHGKQKLA</sequence>
<dbReference type="AlphaFoldDB" id="A0A099K6H5"/>
<dbReference type="Proteomes" id="UP000029843">
    <property type="component" value="Unassembled WGS sequence"/>
</dbReference>
<protein>
    <submittedName>
        <fullName evidence="1">Uncharacterized protein</fullName>
    </submittedName>
</protein>
<evidence type="ECO:0000313" key="1">
    <source>
        <dbReference type="EMBL" id="KGJ86414.1"/>
    </source>
</evidence>
<proteinExistence type="predicted"/>
<evidence type="ECO:0000313" key="2">
    <source>
        <dbReference type="Proteomes" id="UP000029843"/>
    </source>
</evidence>
<name>A0A099K6H5_COLPS</name>
<dbReference type="EMBL" id="JQED01000057">
    <property type="protein sequence ID" value="KGJ86414.1"/>
    <property type="molecule type" value="Genomic_DNA"/>
</dbReference>
<dbReference type="RefSeq" id="WP_033096044.1">
    <property type="nucleotide sequence ID" value="NZ_JQED01000057.1"/>
</dbReference>
<gene>
    <name evidence="1" type="ORF">ND2E_0980</name>
</gene>
<dbReference type="PATRIC" id="fig|28229.4.peg.4473"/>
<accession>A0A099K6H5</accession>
<reference evidence="1 2" key="1">
    <citation type="submission" date="2014-08" db="EMBL/GenBank/DDBJ databases">
        <title>Genomic and Phenotypic Diversity of Colwellia psychrerythraea strains from Disparate Marine Basins.</title>
        <authorList>
            <person name="Techtmann S.M."/>
            <person name="Stelling S.C."/>
            <person name="Utturkar S.M."/>
            <person name="Alshibli N."/>
            <person name="Harris A."/>
            <person name="Brown S.D."/>
            <person name="Hazen T.C."/>
        </authorList>
    </citation>
    <scope>NUCLEOTIDE SEQUENCE [LARGE SCALE GENOMIC DNA]</scope>
    <source>
        <strain evidence="1 2">ND2E</strain>
    </source>
</reference>